<dbReference type="AlphaFoldDB" id="A0AAR2K7E9"/>
<dbReference type="PANTHER" id="PTHR37984:SF5">
    <property type="entry name" value="PROTEIN NYNRIN-LIKE"/>
    <property type="match status" value="1"/>
</dbReference>
<dbReference type="GO" id="GO:0003676">
    <property type="term" value="F:nucleic acid binding"/>
    <property type="evidence" value="ECO:0007669"/>
    <property type="project" value="InterPro"/>
</dbReference>
<dbReference type="SUPFAM" id="SSF53098">
    <property type="entry name" value="Ribonuclease H-like"/>
    <property type="match status" value="1"/>
</dbReference>
<dbReference type="Ensembl" id="ENSPNAT00000074291.1">
    <property type="protein sequence ID" value="ENSPNAP00000060248.1"/>
    <property type="gene ID" value="ENSPNAG00000035604.1"/>
</dbReference>
<dbReference type="InterPro" id="IPR012337">
    <property type="entry name" value="RNaseH-like_sf"/>
</dbReference>
<dbReference type="InterPro" id="IPR050951">
    <property type="entry name" value="Retrovirus_Pol_polyprotein"/>
</dbReference>
<evidence type="ECO:0000313" key="2">
    <source>
        <dbReference type="Ensembl" id="ENSPNAP00000060248.1"/>
    </source>
</evidence>
<dbReference type="Proteomes" id="UP001501920">
    <property type="component" value="Chromosome 7"/>
</dbReference>
<dbReference type="PANTHER" id="PTHR37984">
    <property type="entry name" value="PROTEIN CBG26694"/>
    <property type="match status" value="1"/>
</dbReference>
<dbReference type="FunFam" id="3.30.420.10:FF:000063">
    <property type="entry name" value="Retrovirus-related Pol polyprotein from transposon 297-like Protein"/>
    <property type="match status" value="1"/>
</dbReference>
<evidence type="ECO:0000313" key="3">
    <source>
        <dbReference type="Proteomes" id="UP001501920"/>
    </source>
</evidence>
<protein>
    <recommendedName>
        <fullName evidence="1">Integrase catalytic domain-containing protein</fullName>
    </recommendedName>
</protein>
<sequence length="209" mass="24060">MAQLRETTATQVITHIKSFFARHGIPDVFITDNGPQFSCAEFHKFAKTFEFSHVTSSPRYPQSNGLIENGVKIVKLLLKKAMDSKTDPYLALLNYRSTPLSHGLSPAELLFNRKLRTHMPQLLERESVQKRNIVMDKQKAKNAQKRYYDRGSKELKELKPNDRVRLHDGKHWSLEAQVLQNVAPSKCKYSKFLTTIKARKVGHTVRKVN</sequence>
<proteinExistence type="predicted"/>
<reference evidence="2 3" key="1">
    <citation type="submission" date="2020-10" db="EMBL/GenBank/DDBJ databases">
        <title>Pygocentrus nattereri (red-bellied piranha) genome, fPygNat1, primary haplotype.</title>
        <authorList>
            <person name="Myers G."/>
            <person name="Meyer A."/>
            <person name="Karagic N."/>
            <person name="Pippel M."/>
            <person name="Winkler S."/>
            <person name="Tracey A."/>
            <person name="Wood J."/>
            <person name="Formenti G."/>
            <person name="Howe K."/>
            <person name="Fedrigo O."/>
            <person name="Jarvis E.D."/>
        </authorList>
    </citation>
    <scope>NUCLEOTIDE SEQUENCE [LARGE SCALE GENOMIC DNA]</scope>
</reference>
<organism evidence="2 3">
    <name type="scientific">Pygocentrus nattereri</name>
    <name type="common">Red-bellied piranha</name>
    <dbReference type="NCBI Taxonomy" id="42514"/>
    <lineage>
        <taxon>Eukaryota</taxon>
        <taxon>Metazoa</taxon>
        <taxon>Chordata</taxon>
        <taxon>Craniata</taxon>
        <taxon>Vertebrata</taxon>
        <taxon>Euteleostomi</taxon>
        <taxon>Actinopterygii</taxon>
        <taxon>Neopterygii</taxon>
        <taxon>Teleostei</taxon>
        <taxon>Ostariophysi</taxon>
        <taxon>Characiformes</taxon>
        <taxon>Characoidei</taxon>
        <taxon>Pygocentrus</taxon>
    </lineage>
</organism>
<reference evidence="2" key="3">
    <citation type="submission" date="2025-09" db="UniProtKB">
        <authorList>
            <consortium name="Ensembl"/>
        </authorList>
    </citation>
    <scope>IDENTIFICATION</scope>
</reference>
<evidence type="ECO:0000259" key="1">
    <source>
        <dbReference type="PROSITE" id="PS50994"/>
    </source>
</evidence>
<reference evidence="2" key="2">
    <citation type="submission" date="2025-08" db="UniProtKB">
        <authorList>
            <consortium name="Ensembl"/>
        </authorList>
    </citation>
    <scope>IDENTIFICATION</scope>
</reference>
<dbReference type="GO" id="GO:0015074">
    <property type="term" value="P:DNA integration"/>
    <property type="evidence" value="ECO:0007669"/>
    <property type="project" value="InterPro"/>
</dbReference>
<dbReference type="PROSITE" id="PS50994">
    <property type="entry name" value="INTEGRASE"/>
    <property type="match status" value="1"/>
</dbReference>
<dbReference type="InterPro" id="IPR036397">
    <property type="entry name" value="RNaseH_sf"/>
</dbReference>
<accession>A0AAR2K7E9</accession>
<dbReference type="GeneTree" id="ENSGT00490000044642"/>
<name>A0AAR2K7E9_PYGNA</name>
<dbReference type="InterPro" id="IPR001584">
    <property type="entry name" value="Integrase_cat-core"/>
</dbReference>
<dbReference type="Gene3D" id="3.30.420.10">
    <property type="entry name" value="Ribonuclease H-like superfamily/Ribonuclease H"/>
    <property type="match status" value="1"/>
</dbReference>
<keyword evidence="3" id="KW-1185">Reference proteome</keyword>
<dbReference type="Pfam" id="PF00665">
    <property type="entry name" value="rve"/>
    <property type="match status" value="1"/>
</dbReference>
<feature type="domain" description="Integrase catalytic" evidence="1">
    <location>
        <begin position="1"/>
        <end position="132"/>
    </location>
</feature>